<dbReference type="InterPro" id="IPR023772">
    <property type="entry name" value="DNA-bd_HTH_TetR-type_CS"/>
</dbReference>
<evidence type="ECO:0000313" key="6">
    <source>
        <dbReference type="EMBL" id="GAA3697906.1"/>
    </source>
</evidence>
<dbReference type="EMBL" id="BAAAZP010000151">
    <property type="protein sequence ID" value="GAA3697906.1"/>
    <property type="molecule type" value="Genomic_DNA"/>
</dbReference>
<evidence type="ECO:0000256" key="2">
    <source>
        <dbReference type="ARBA" id="ARBA00023125"/>
    </source>
</evidence>
<evidence type="ECO:0000259" key="5">
    <source>
        <dbReference type="PROSITE" id="PS50977"/>
    </source>
</evidence>
<evidence type="ECO:0000256" key="4">
    <source>
        <dbReference type="PROSITE-ProRule" id="PRU00335"/>
    </source>
</evidence>
<dbReference type="Pfam" id="PF16859">
    <property type="entry name" value="TetR_C_11"/>
    <property type="match status" value="1"/>
</dbReference>
<dbReference type="Gene3D" id="1.10.357.10">
    <property type="entry name" value="Tetracycline Repressor, domain 2"/>
    <property type="match status" value="1"/>
</dbReference>
<evidence type="ECO:0000256" key="3">
    <source>
        <dbReference type="ARBA" id="ARBA00023163"/>
    </source>
</evidence>
<accession>A0ABP7CZX6</accession>
<dbReference type="PANTHER" id="PTHR30055:SF148">
    <property type="entry name" value="TETR-FAMILY TRANSCRIPTIONAL REGULATOR"/>
    <property type="match status" value="1"/>
</dbReference>
<feature type="domain" description="HTH tetR-type" evidence="5">
    <location>
        <begin position="53"/>
        <end position="114"/>
    </location>
</feature>
<reference evidence="7" key="1">
    <citation type="journal article" date="2019" name="Int. J. Syst. Evol. Microbiol.">
        <title>The Global Catalogue of Microorganisms (GCM) 10K type strain sequencing project: providing services to taxonomists for standard genome sequencing and annotation.</title>
        <authorList>
            <consortium name="The Broad Institute Genomics Platform"/>
            <consortium name="The Broad Institute Genome Sequencing Center for Infectious Disease"/>
            <person name="Wu L."/>
            <person name="Ma J."/>
        </authorList>
    </citation>
    <scope>NUCLEOTIDE SEQUENCE [LARGE SCALE GENOMIC DNA]</scope>
    <source>
        <strain evidence="7">JCM 16904</strain>
    </source>
</reference>
<keyword evidence="3" id="KW-0804">Transcription</keyword>
<evidence type="ECO:0000256" key="1">
    <source>
        <dbReference type="ARBA" id="ARBA00023015"/>
    </source>
</evidence>
<dbReference type="SUPFAM" id="SSF46689">
    <property type="entry name" value="Homeodomain-like"/>
    <property type="match status" value="1"/>
</dbReference>
<proteinExistence type="predicted"/>
<protein>
    <submittedName>
        <fullName evidence="6">TetR/AcrR family transcriptional regulator</fullName>
    </submittedName>
</protein>
<evidence type="ECO:0000313" key="7">
    <source>
        <dbReference type="Proteomes" id="UP001500902"/>
    </source>
</evidence>
<keyword evidence="2 4" id="KW-0238">DNA-binding</keyword>
<name>A0ABP7CZX6_9ACTN</name>
<dbReference type="PROSITE" id="PS01081">
    <property type="entry name" value="HTH_TETR_1"/>
    <property type="match status" value="1"/>
</dbReference>
<dbReference type="Pfam" id="PF00440">
    <property type="entry name" value="TetR_N"/>
    <property type="match status" value="1"/>
</dbReference>
<sequence length="235" mass="25393">MDHYGERRRGARTIACSPPAREDSATALEMYGEAAMSIQESGAARPAGRPRSEKAEKAIVDATLDLIGEGMGVSELTIEAIAARAGVGKTTIYRRWSNKEDLVVDALATLKAPLPPLSGTSVRDDLISLVDAMRQESGQARTRCVMNIAMSEADRYPRLMERFVKRAVEPRRLAMRAVVERGIATGELRADLDVDLAIAVISGTMIHQTKWGPAGDLAPDLAERVVDTVLRGLAP</sequence>
<dbReference type="InterPro" id="IPR001647">
    <property type="entry name" value="HTH_TetR"/>
</dbReference>
<dbReference type="PROSITE" id="PS50977">
    <property type="entry name" value="HTH_TETR_2"/>
    <property type="match status" value="1"/>
</dbReference>
<gene>
    <name evidence="6" type="ORF">GCM10022224_074880</name>
</gene>
<comment type="caution">
    <text evidence="6">The sequence shown here is derived from an EMBL/GenBank/DDBJ whole genome shotgun (WGS) entry which is preliminary data.</text>
</comment>
<dbReference type="InterPro" id="IPR050109">
    <property type="entry name" value="HTH-type_TetR-like_transc_reg"/>
</dbReference>
<dbReference type="InterPro" id="IPR009057">
    <property type="entry name" value="Homeodomain-like_sf"/>
</dbReference>
<dbReference type="Proteomes" id="UP001500902">
    <property type="component" value="Unassembled WGS sequence"/>
</dbReference>
<feature type="DNA-binding region" description="H-T-H motif" evidence="4">
    <location>
        <begin position="77"/>
        <end position="96"/>
    </location>
</feature>
<dbReference type="InterPro" id="IPR011075">
    <property type="entry name" value="TetR_C"/>
</dbReference>
<organism evidence="6 7">
    <name type="scientific">Nonomuraea antimicrobica</name>
    <dbReference type="NCBI Taxonomy" id="561173"/>
    <lineage>
        <taxon>Bacteria</taxon>
        <taxon>Bacillati</taxon>
        <taxon>Actinomycetota</taxon>
        <taxon>Actinomycetes</taxon>
        <taxon>Streptosporangiales</taxon>
        <taxon>Streptosporangiaceae</taxon>
        <taxon>Nonomuraea</taxon>
    </lineage>
</organism>
<dbReference type="Gene3D" id="1.10.10.60">
    <property type="entry name" value="Homeodomain-like"/>
    <property type="match status" value="1"/>
</dbReference>
<dbReference type="SUPFAM" id="SSF48498">
    <property type="entry name" value="Tetracyclin repressor-like, C-terminal domain"/>
    <property type="match status" value="1"/>
</dbReference>
<dbReference type="PANTHER" id="PTHR30055">
    <property type="entry name" value="HTH-TYPE TRANSCRIPTIONAL REGULATOR RUTR"/>
    <property type="match status" value="1"/>
</dbReference>
<dbReference type="InterPro" id="IPR036271">
    <property type="entry name" value="Tet_transcr_reg_TetR-rel_C_sf"/>
</dbReference>
<keyword evidence="1" id="KW-0805">Transcription regulation</keyword>
<keyword evidence="7" id="KW-1185">Reference proteome</keyword>